<evidence type="ECO:0000313" key="2">
    <source>
        <dbReference type="EMBL" id="ADN18267.1"/>
    </source>
</evidence>
<keyword evidence="1" id="KW-0812">Transmembrane</keyword>
<name>E0UMT7_GLOV7</name>
<dbReference type="HOGENOM" id="CLU_053091_0_0_3"/>
<dbReference type="KEGG" id="cyj:Cyan7822_6491"/>
<dbReference type="InterPro" id="IPR036078">
    <property type="entry name" value="Spo11/TopoVI_A_sf"/>
</dbReference>
<organism evidence="2 3">
    <name type="scientific">Gloeothece verrucosa (strain PCC 7822)</name>
    <name type="common">Cyanothece sp. (strain PCC 7822)</name>
    <dbReference type="NCBI Taxonomy" id="497965"/>
    <lineage>
        <taxon>Bacteria</taxon>
        <taxon>Bacillati</taxon>
        <taxon>Cyanobacteriota</taxon>
        <taxon>Cyanophyceae</taxon>
        <taxon>Oscillatoriophycideae</taxon>
        <taxon>Chroococcales</taxon>
        <taxon>Aphanothecaceae</taxon>
        <taxon>Gloeothece</taxon>
        <taxon>Gloeothece verrucosa</taxon>
    </lineage>
</organism>
<evidence type="ECO:0000256" key="1">
    <source>
        <dbReference type="SAM" id="Phobius"/>
    </source>
</evidence>
<evidence type="ECO:0000313" key="3">
    <source>
        <dbReference type="Proteomes" id="UP000008206"/>
    </source>
</evidence>
<feature type="transmembrane region" description="Helical" evidence="1">
    <location>
        <begin position="80"/>
        <end position="98"/>
    </location>
</feature>
<protein>
    <submittedName>
        <fullName evidence="2">Uncharacterized protein</fullName>
    </submittedName>
</protein>
<dbReference type="Proteomes" id="UP000008206">
    <property type="component" value="Plasmid Cy782202"/>
</dbReference>
<dbReference type="SUPFAM" id="SSF56726">
    <property type="entry name" value="DNA topoisomerase IV, alpha subunit"/>
    <property type="match status" value="1"/>
</dbReference>
<dbReference type="GO" id="GO:0005694">
    <property type="term" value="C:chromosome"/>
    <property type="evidence" value="ECO:0007669"/>
    <property type="project" value="InterPro"/>
</dbReference>
<feature type="transmembrane region" description="Helical" evidence="1">
    <location>
        <begin position="151"/>
        <end position="168"/>
    </location>
</feature>
<geneLocation type="plasmid" evidence="2 3">
    <name>Cy782202</name>
</geneLocation>
<reference evidence="3" key="1">
    <citation type="journal article" date="2011" name="MBio">
        <title>Novel metabolic attributes of the genus Cyanothece, comprising a group of unicellular nitrogen-fixing Cyanobacteria.</title>
        <authorList>
            <person name="Bandyopadhyay A."/>
            <person name="Elvitigala T."/>
            <person name="Welsh E."/>
            <person name="Stockel J."/>
            <person name="Liberton M."/>
            <person name="Min H."/>
            <person name="Sherman L.A."/>
            <person name="Pakrasi H.B."/>
        </authorList>
    </citation>
    <scope>NUCLEOTIDE SEQUENCE [LARGE SCALE GENOMIC DNA]</scope>
    <source>
        <strain evidence="3">PCC 7822</strain>
        <plasmid evidence="3">Cy782202</plasmid>
    </source>
</reference>
<keyword evidence="1" id="KW-1133">Transmembrane helix</keyword>
<feature type="transmembrane region" description="Helical" evidence="1">
    <location>
        <begin position="104"/>
        <end position="131"/>
    </location>
</feature>
<accession>E0UMT7</accession>
<keyword evidence="2" id="KW-0614">Plasmid</keyword>
<gene>
    <name evidence="2" type="ordered locus">Cyan7822_6491</name>
</gene>
<sequence length="429" mass="49063">MKCINCGTDNNLRDRTANSGHCTRCNHQFAFEPTAMTQGIKFTDPFFAKLLNDISVNKTLYFTPKQLLYFLDKRLKYKKISVAGIGCILLLLFFNVWTTLFFGGFLYVLLGGGSIIIVPIVLNLGVLIWLFNQSRSKKLTYQDRQNTAKSLLILTGFLLVVGLSISLSLNLFPLLVASTIIGMLFIYLAIRQLRNKKSIAQEFLISLSQVQDWLRKWQTINGSFEKILSPSFAATQPVQINPEILNYSFDRVIVCQSTEIARFLIANNFHFENNCAVLSVTRYPENIFDVVLEMLRRNRDLKVYALHNANSRGVTLVNHLRTQDNWFADSSATIYDIGLSPRQVLDNPKLFVQQSDTMAREAKELPQEIRQTLLPEEINWLEAGYFVELESFSPQHLLRIVTQGIILSRQENDLIFVEDNSLYMVQSFG</sequence>
<keyword evidence="3" id="KW-1185">Reference proteome</keyword>
<feature type="transmembrane region" description="Helical" evidence="1">
    <location>
        <begin position="174"/>
        <end position="190"/>
    </location>
</feature>
<dbReference type="OrthoDB" id="427126at2"/>
<dbReference type="AlphaFoldDB" id="E0UMT7"/>
<dbReference type="GO" id="GO:0003677">
    <property type="term" value="F:DNA binding"/>
    <property type="evidence" value="ECO:0007669"/>
    <property type="project" value="InterPro"/>
</dbReference>
<proteinExistence type="predicted"/>
<keyword evidence="1" id="KW-0472">Membrane</keyword>
<dbReference type="EMBL" id="CP002200">
    <property type="protein sequence ID" value="ADN18267.1"/>
    <property type="molecule type" value="Genomic_DNA"/>
</dbReference>
<dbReference type="RefSeq" id="WP_013335013.1">
    <property type="nucleotide sequence ID" value="NC_014534.1"/>
</dbReference>